<organism evidence="2">
    <name type="scientific">marine metagenome</name>
    <dbReference type="NCBI Taxonomy" id="408172"/>
    <lineage>
        <taxon>unclassified sequences</taxon>
        <taxon>metagenomes</taxon>
        <taxon>ecological metagenomes</taxon>
    </lineage>
</organism>
<dbReference type="Gene3D" id="1.20.5.2700">
    <property type="match status" value="1"/>
</dbReference>
<dbReference type="EMBL" id="UINC01031232">
    <property type="protein sequence ID" value="SVB16955.1"/>
    <property type="molecule type" value="Genomic_DNA"/>
</dbReference>
<keyword evidence="1" id="KW-1133">Transmembrane helix</keyword>
<keyword evidence="1" id="KW-0812">Transmembrane</keyword>
<gene>
    <name evidence="2" type="ORF">METZ01_LOCUS169809</name>
</gene>
<reference evidence="2" key="1">
    <citation type="submission" date="2018-05" db="EMBL/GenBank/DDBJ databases">
        <authorList>
            <person name="Lanie J.A."/>
            <person name="Ng W.-L."/>
            <person name="Kazmierczak K.M."/>
            <person name="Andrzejewski T.M."/>
            <person name="Davidsen T.M."/>
            <person name="Wayne K.J."/>
            <person name="Tettelin H."/>
            <person name="Glass J.I."/>
            <person name="Rusch D."/>
            <person name="Podicherti R."/>
            <person name="Tsui H.-C.T."/>
            <person name="Winkler M.E."/>
        </authorList>
    </citation>
    <scope>NUCLEOTIDE SEQUENCE</scope>
</reference>
<evidence type="ECO:0000313" key="2">
    <source>
        <dbReference type="EMBL" id="SVB16955.1"/>
    </source>
</evidence>
<evidence type="ECO:0008006" key="3">
    <source>
        <dbReference type="Google" id="ProtNLM"/>
    </source>
</evidence>
<protein>
    <recommendedName>
        <fullName evidence="3">NADH-quinone oxidoreductase subunit L</fullName>
    </recommendedName>
</protein>
<accession>A0A382BT27</accession>
<sequence length="92" mass="10701">MTYRPLYQLTMRKYYMDDLYERFIVGQVFYRYGAGLLDWFDKVFVDGVSDNIGWFGRNIGRGIAHVQNGQVQAYGSVFTAGAVIILLVYLIW</sequence>
<feature type="transmembrane region" description="Helical" evidence="1">
    <location>
        <begin position="71"/>
        <end position="91"/>
    </location>
</feature>
<proteinExistence type="predicted"/>
<evidence type="ECO:0000256" key="1">
    <source>
        <dbReference type="SAM" id="Phobius"/>
    </source>
</evidence>
<name>A0A382BT27_9ZZZZ</name>
<keyword evidence="1" id="KW-0472">Membrane</keyword>
<dbReference type="AlphaFoldDB" id="A0A382BT27"/>